<keyword evidence="2" id="KW-0472">Membrane</keyword>
<dbReference type="Proteomes" id="UP000503447">
    <property type="component" value="Chromosome"/>
</dbReference>
<dbReference type="EMBL" id="CP053452">
    <property type="protein sequence ID" value="QJW99010.1"/>
    <property type="molecule type" value="Genomic_DNA"/>
</dbReference>
<name>A0A6M5Z031_9BACT</name>
<feature type="region of interest" description="Disordered" evidence="1">
    <location>
        <begin position="1"/>
        <end position="20"/>
    </location>
</feature>
<accession>A0A6M5Z031</accession>
<protein>
    <recommendedName>
        <fullName evidence="5">Phage holin family protein</fullName>
    </recommendedName>
</protein>
<dbReference type="Pfam" id="PF07332">
    <property type="entry name" value="Phage_holin_3_6"/>
    <property type="match status" value="1"/>
</dbReference>
<dbReference type="RefSeq" id="WP_171474064.1">
    <property type="nucleotide sequence ID" value="NZ_CP053452.2"/>
</dbReference>
<dbReference type="KEGG" id="ftj:FTUN_6606"/>
<evidence type="ECO:0000256" key="2">
    <source>
        <dbReference type="SAM" id="Phobius"/>
    </source>
</evidence>
<feature type="transmembrane region" description="Helical" evidence="2">
    <location>
        <begin position="63"/>
        <end position="86"/>
    </location>
</feature>
<feature type="transmembrane region" description="Helical" evidence="2">
    <location>
        <begin position="98"/>
        <end position="120"/>
    </location>
</feature>
<dbReference type="InterPro" id="IPR009937">
    <property type="entry name" value="Phage_holin_3_6"/>
</dbReference>
<proteinExistence type="predicted"/>
<dbReference type="AlphaFoldDB" id="A0A6M5Z031"/>
<evidence type="ECO:0008006" key="5">
    <source>
        <dbReference type="Google" id="ProtNLM"/>
    </source>
</evidence>
<keyword evidence="2" id="KW-1133">Transmembrane helix</keyword>
<evidence type="ECO:0000313" key="3">
    <source>
        <dbReference type="EMBL" id="QJW99010.1"/>
    </source>
</evidence>
<organism evidence="3 4">
    <name type="scientific">Frigoriglobus tundricola</name>
    <dbReference type="NCBI Taxonomy" id="2774151"/>
    <lineage>
        <taxon>Bacteria</taxon>
        <taxon>Pseudomonadati</taxon>
        <taxon>Planctomycetota</taxon>
        <taxon>Planctomycetia</taxon>
        <taxon>Gemmatales</taxon>
        <taxon>Gemmataceae</taxon>
        <taxon>Frigoriglobus</taxon>
    </lineage>
</organism>
<evidence type="ECO:0000256" key="1">
    <source>
        <dbReference type="SAM" id="MobiDB-lite"/>
    </source>
</evidence>
<reference evidence="4" key="1">
    <citation type="submission" date="2020-05" db="EMBL/GenBank/DDBJ databases">
        <title>Frigoriglobus tundricola gen. nov., sp. nov., a psychrotolerant cellulolytic planctomycete of the family Gemmataceae with two divergent copies of 16S rRNA gene.</title>
        <authorList>
            <person name="Kulichevskaya I.S."/>
            <person name="Ivanova A.A."/>
            <person name="Naumoff D.G."/>
            <person name="Beletsky A.V."/>
            <person name="Rijpstra W.I.C."/>
            <person name="Sinninghe Damste J.S."/>
            <person name="Mardanov A.V."/>
            <person name="Ravin N.V."/>
            <person name="Dedysh S.N."/>
        </authorList>
    </citation>
    <scope>NUCLEOTIDE SEQUENCE [LARGE SCALE GENOMIC DNA]</scope>
    <source>
        <strain evidence="4">PL17</strain>
    </source>
</reference>
<evidence type="ECO:0000313" key="4">
    <source>
        <dbReference type="Proteomes" id="UP000503447"/>
    </source>
</evidence>
<keyword evidence="4" id="KW-1185">Reference proteome</keyword>
<gene>
    <name evidence="3" type="ORF">FTUN_6606</name>
</gene>
<keyword evidence="2" id="KW-0812">Transmembrane</keyword>
<sequence length="143" mass="15537">MATADTLPQAGYEKNSEAPANSSLTGLVSGIINDAQTLLRQQAEMLKAEVREDFKRSKRAAEFGAVGVVFTTVGTLGLITALAYLLHEQYAFKMWASWGIVGGLFAIIGGACAAFSYTLLERFNPLPDKTFNALKENITWQTK</sequence>